<comment type="caution">
    <text evidence="2">The sequence shown here is derived from an EMBL/GenBank/DDBJ whole genome shotgun (WGS) entry which is preliminary data.</text>
</comment>
<dbReference type="InterPro" id="IPR003737">
    <property type="entry name" value="GlcNAc_PI_deacetylase-related"/>
</dbReference>
<feature type="transmembrane region" description="Helical" evidence="1">
    <location>
        <begin position="12"/>
        <end position="30"/>
    </location>
</feature>
<dbReference type="InterPro" id="IPR024078">
    <property type="entry name" value="LmbE-like_dom_sf"/>
</dbReference>
<gene>
    <name evidence="2" type="ORF">ACFOSB_07380</name>
</gene>
<dbReference type="PANTHER" id="PTHR12993:SF29">
    <property type="entry name" value="BLR3841 PROTEIN"/>
    <property type="match status" value="1"/>
</dbReference>
<dbReference type="RefSeq" id="WP_322473291.1">
    <property type="nucleotide sequence ID" value="NZ_JBHRZG010000007.1"/>
</dbReference>
<dbReference type="SUPFAM" id="SSF102588">
    <property type="entry name" value="LmbE-like"/>
    <property type="match status" value="1"/>
</dbReference>
<keyword evidence="1" id="KW-0812">Transmembrane</keyword>
<dbReference type="EC" id="3.5.1.-" evidence="2"/>
<dbReference type="EMBL" id="JBHRZG010000007">
    <property type="protein sequence ID" value="MFC3832676.1"/>
    <property type="molecule type" value="Genomic_DNA"/>
</dbReference>
<dbReference type="PANTHER" id="PTHR12993">
    <property type="entry name" value="N-ACETYLGLUCOSAMINYL-PHOSPHATIDYLINOSITOL DE-N-ACETYLASE-RELATED"/>
    <property type="match status" value="1"/>
</dbReference>
<evidence type="ECO:0000256" key="1">
    <source>
        <dbReference type="SAM" id="Phobius"/>
    </source>
</evidence>
<keyword evidence="2" id="KW-0378">Hydrolase</keyword>
<proteinExistence type="predicted"/>
<name>A0ABV7Z8Q6_9DEIO</name>
<organism evidence="2 3">
    <name type="scientific">Deinococcus rufus</name>
    <dbReference type="NCBI Taxonomy" id="2136097"/>
    <lineage>
        <taxon>Bacteria</taxon>
        <taxon>Thermotogati</taxon>
        <taxon>Deinococcota</taxon>
        <taxon>Deinococci</taxon>
        <taxon>Deinococcales</taxon>
        <taxon>Deinococcaceae</taxon>
        <taxon>Deinococcus</taxon>
    </lineage>
</organism>
<keyword evidence="3" id="KW-1185">Reference proteome</keyword>
<protein>
    <submittedName>
        <fullName evidence="2">PIG-L deacetylase family protein</fullName>
        <ecNumber evidence="2">3.5.1.-</ecNumber>
    </submittedName>
</protein>
<dbReference type="Gene3D" id="3.40.50.10320">
    <property type="entry name" value="LmbE-like"/>
    <property type="match status" value="1"/>
</dbReference>
<keyword evidence="1" id="KW-0472">Membrane</keyword>
<accession>A0ABV7Z8Q6</accession>
<keyword evidence="1" id="KW-1133">Transmembrane helix</keyword>
<sequence>MTRRRPKLGRRPWWPALLIAGAGLAAWINVPLPIRPFDGSADRVRALPALDGFHAGQRVLVLSPHPDDETLCCAGMIQQARAAGAEVWITWVTAGDGFEFDAALTERVLRPRAQNMRDLGATRVLEARAAAQVLGVPRDHTVVLGYPDRGLARLTTSNVVRPYTAPRTDASAVYVAGALTPGAPYTGQALDADLNRVLDTVRPDVVLAPAPQDFHTDHHTLALLSIRLMAQRRQEDRLRFWIVHGGIEWPVPKGRHETLPLTIPPRGRTLAWERADLTPAEVARKRDAVAVYRTQTRVLGRFMEAFVRRNELLSPDAPDPDPAPEPAAP</sequence>
<evidence type="ECO:0000313" key="2">
    <source>
        <dbReference type="EMBL" id="MFC3832676.1"/>
    </source>
</evidence>
<dbReference type="GO" id="GO:0016787">
    <property type="term" value="F:hydrolase activity"/>
    <property type="evidence" value="ECO:0007669"/>
    <property type="project" value="UniProtKB-KW"/>
</dbReference>
<dbReference type="Pfam" id="PF02585">
    <property type="entry name" value="PIG-L"/>
    <property type="match status" value="1"/>
</dbReference>
<dbReference type="Proteomes" id="UP001595803">
    <property type="component" value="Unassembled WGS sequence"/>
</dbReference>
<reference evidence="3" key="1">
    <citation type="journal article" date="2019" name="Int. J. Syst. Evol. Microbiol.">
        <title>The Global Catalogue of Microorganisms (GCM) 10K type strain sequencing project: providing services to taxonomists for standard genome sequencing and annotation.</title>
        <authorList>
            <consortium name="The Broad Institute Genomics Platform"/>
            <consortium name="The Broad Institute Genome Sequencing Center for Infectious Disease"/>
            <person name="Wu L."/>
            <person name="Ma J."/>
        </authorList>
    </citation>
    <scope>NUCLEOTIDE SEQUENCE [LARGE SCALE GENOMIC DNA]</scope>
    <source>
        <strain evidence="3">CCTCC AB 2017081</strain>
    </source>
</reference>
<evidence type="ECO:0000313" key="3">
    <source>
        <dbReference type="Proteomes" id="UP001595803"/>
    </source>
</evidence>